<accession>A0A1V6QTR0</accession>
<comment type="caution">
    <text evidence="1">The sequence shown here is derived from an EMBL/GenBank/DDBJ whole genome shotgun (WGS) entry which is preliminary data.</text>
</comment>
<evidence type="ECO:0000313" key="1">
    <source>
        <dbReference type="EMBL" id="OQD92387.1"/>
    </source>
</evidence>
<keyword evidence="2" id="KW-1185">Reference proteome</keyword>
<dbReference type="EMBL" id="MDYO01000041">
    <property type="protein sequence ID" value="OQD92387.1"/>
    <property type="molecule type" value="Genomic_DNA"/>
</dbReference>
<proteinExistence type="predicted"/>
<protein>
    <submittedName>
        <fullName evidence="1">Uncharacterized protein</fullName>
    </submittedName>
</protein>
<dbReference type="AlphaFoldDB" id="A0A1V6QTR0"/>
<organism evidence="1 2">
    <name type="scientific">Penicillium solitum</name>
    <dbReference type="NCBI Taxonomy" id="60172"/>
    <lineage>
        <taxon>Eukaryota</taxon>
        <taxon>Fungi</taxon>
        <taxon>Dikarya</taxon>
        <taxon>Ascomycota</taxon>
        <taxon>Pezizomycotina</taxon>
        <taxon>Eurotiomycetes</taxon>
        <taxon>Eurotiomycetidae</taxon>
        <taxon>Eurotiales</taxon>
        <taxon>Aspergillaceae</taxon>
        <taxon>Penicillium</taxon>
    </lineage>
</organism>
<evidence type="ECO:0000313" key="2">
    <source>
        <dbReference type="Proteomes" id="UP000191612"/>
    </source>
</evidence>
<dbReference type="Proteomes" id="UP000191612">
    <property type="component" value="Unassembled WGS sequence"/>
</dbReference>
<name>A0A1V6QTR0_9EURO</name>
<sequence length="25" mass="2821">MDTILRKAENGTILFLTAVRLARFA</sequence>
<reference evidence="2" key="1">
    <citation type="journal article" date="2017" name="Nat. Microbiol.">
        <title>Global analysis of biosynthetic gene clusters reveals vast potential of secondary metabolite production in Penicillium species.</title>
        <authorList>
            <person name="Nielsen J.C."/>
            <person name="Grijseels S."/>
            <person name="Prigent S."/>
            <person name="Ji B."/>
            <person name="Dainat J."/>
            <person name="Nielsen K.F."/>
            <person name="Frisvad J.C."/>
            <person name="Workman M."/>
            <person name="Nielsen J."/>
        </authorList>
    </citation>
    <scope>NUCLEOTIDE SEQUENCE [LARGE SCALE GENOMIC DNA]</scope>
    <source>
        <strain evidence="2">IBT 29525</strain>
    </source>
</reference>
<gene>
    <name evidence="1" type="ORF">PENSOL_c041G10207</name>
</gene>